<sequence length="138" mass="14685">MQFTTAIFTTLALALSARADSRFCYPIPGQPETIPQNILDLDVSIKLNWAANLCSQLVFPSPTDQGNGIQIATTALTDGILGDDGKLYGLEVGLHAIRTEDLCNVNANALLGDGACPEGGLLTLSTPFEQWSYITALN</sequence>
<dbReference type="AlphaFoldDB" id="A0A2K0TMC1"/>
<feature type="signal peptide" evidence="1">
    <location>
        <begin position="1"/>
        <end position="19"/>
    </location>
</feature>
<dbReference type="Proteomes" id="UP000236546">
    <property type="component" value="Unassembled WGS sequence"/>
</dbReference>
<gene>
    <name evidence="2" type="ORF">TGAMA5MH_01628</name>
</gene>
<organism evidence="2 3">
    <name type="scientific">Trichoderma gamsii</name>
    <dbReference type="NCBI Taxonomy" id="398673"/>
    <lineage>
        <taxon>Eukaryota</taxon>
        <taxon>Fungi</taxon>
        <taxon>Dikarya</taxon>
        <taxon>Ascomycota</taxon>
        <taxon>Pezizomycotina</taxon>
        <taxon>Sordariomycetes</taxon>
        <taxon>Hypocreomycetidae</taxon>
        <taxon>Hypocreales</taxon>
        <taxon>Hypocreaceae</taxon>
        <taxon>Trichoderma</taxon>
    </lineage>
</organism>
<evidence type="ECO:0008006" key="4">
    <source>
        <dbReference type="Google" id="ProtNLM"/>
    </source>
</evidence>
<evidence type="ECO:0000256" key="1">
    <source>
        <dbReference type="SAM" id="SignalP"/>
    </source>
</evidence>
<name>A0A2K0TMC1_9HYPO</name>
<keyword evidence="1" id="KW-0732">Signal</keyword>
<proteinExistence type="predicted"/>
<dbReference type="OrthoDB" id="4876019at2759"/>
<evidence type="ECO:0000313" key="2">
    <source>
        <dbReference type="EMBL" id="PNP46677.1"/>
    </source>
</evidence>
<feature type="chain" id="PRO_5014408351" description="Ecp2 effector protein domain-containing protein" evidence="1">
    <location>
        <begin position="20"/>
        <end position="138"/>
    </location>
</feature>
<dbReference type="EMBL" id="MTYH01000014">
    <property type="protein sequence ID" value="PNP46677.1"/>
    <property type="molecule type" value="Genomic_DNA"/>
</dbReference>
<evidence type="ECO:0000313" key="3">
    <source>
        <dbReference type="Proteomes" id="UP000236546"/>
    </source>
</evidence>
<protein>
    <recommendedName>
        <fullName evidence="4">Ecp2 effector protein domain-containing protein</fullName>
    </recommendedName>
</protein>
<comment type="caution">
    <text evidence="2">The sequence shown here is derived from an EMBL/GenBank/DDBJ whole genome shotgun (WGS) entry which is preliminary data.</text>
</comment>
<reference evidence="2 3" key="1">
    <citation type="submission" date="2017-02" db="EMBL/GenBank/DDBJ databases">
        <title>Genomes of Trichoderma spp. with biocontrol activity.</title>
        <authorList>
            <person name="Gardiner D."/>
            <person name="Kazan K."/>
            <person name="Vos C."/>
            <person name="Harvey P."/>
        </authorList>
    </citation>
    <scope>NUCLEOTIDE SEQUENCE [LARGE SCALE GENOMIC DNA]</scope>
    <source>
        <strain evidence="2 3">A5MH</strain>
    </source>
</reference>
<accession>A0A2K0TMC1</accession>